<dbReference type="EMBL" id="JAHUTJ010045713">
    <property type="protein sequence ID" value="MED6282307.1"/>
    <property type="molecule type" value="Genomic_DNA"/>
</dbReference>
<evidence type="ECO:0000313" key="2">
    <source>
        <dbReference type="Proteomes" id="UP001352852"/>
    </source>
</evidence>
<protein>
    <submittedName>
        <fullName evidence="1">Uncharacterized protein</fullName>
    </submittedName>
</protein>
<comment type="caution">
    <text evidence="1">The sequence shown here is derived from an EMBL/GenBank/DDBJ whole genome shotgun (WGS) entry which is preliminary data.</text>
</comment>
<reference evidence="1 2" key="1">
    <citation type="submission" date="2021-06" db="EMBL/GenBank/DDBJ databases">
        <authorList>
            <person name="Palmer J.M."/>
        </authorList>
    </citation>
    <scope>NUCLEOTIDE SEQUENCE [LARGE SCALE GENOMIC DNA]</scope>
    <source>
        <strain evidence="1 2">CL_MEX2019</strain>
        <tissue evidence="1">Muscle</tissue>
    </source>
</reference>
<organism evidence="1 2">
    <name type="scientific">Characodon lateralis</name>
    <dbReference type="NCBI Taxonomy" id="208331"/>
    <lineage>
        <taxon>Eukaryota</taxon>
        <taxon>Metazoa</taxon>
        <taxon>Chordata</taxon>
        <taxon>Craniata</taxon>
        <taxon>Vertebrata</taxon>
        <taxon>Euteleostomi</taxon>
        <taxon>Actinopterygii</taxon>
        <taxon>Neopterygii</taxon>
        <taxon>Teleostei</taxon>
        <taxon>Neoteleostei</taxon>
        <taxon>Acanthomorphata</taxon>
        <taxon>Ovalentaria</taxon>
        <taxon>Atherinomorphae</taxon>
        <taxon>Cyprinodontiformes</taxon>
        <taxon>Goodeidae</taxon>
        <taxon>Characodon</taxon>
    </lineage>
</organism>
<accession>A0ABU7E576</accession>
<keyword evidence="2" id="KW-1185">Reference proteome</keyword>
<name>A0ABU7E576_9TELE</name>
<dbReference type="Proteomes" id="UP001352852">
    <property type="component" value="Unassembled WGS sequence"/>
</dbReference>
<proteinExistence type="predicted"/>
<sequence>MLRGGKTSQKLTIGELQQIVASQGNQVSITTIGCYLLTDCLFGSHEGKIICWPTDTNVNLWRFLNYWDFNWNCLLWSEETEIDPFCNKPLRWVQHLTKDEYVNGYCIVLSEVVDL</sequence>
<dbReference type="PROSITE" id="PS51257">
    <property type="entry name" value="PROKAR_LIPOPROTEIN"/>
    <property type="match status" value="1"/>
</dbReference>
<gene>
    <name evidence="1" type="ORF">CHARACLAT_030786</name>
</gene>
<evidence type="ECO:0000313" key="1">
    <source>
        <dbReference type="EMBL" id="MED6282307.1"/>
    </source>
</evidence>